<comment type="caution">
    <text evidence="3">The sequence shown here is derived from an EMBL/GenBank/DDBJ whole genome shotgun (WGS) entry which is preliminary data.</text>
</comment>
<evidence type="ECO:0000259" key="2">
    <source>
        <dbReference type="Pfam" id="PF02897"/>
    </source>
</evidence>
<sequence length="81" mass="9255">MAKTGHTMVWLHKLETAQSADSCLYHEKDNMFFLSLEASESNKYLFVASESKSTRFIFFLDISKPKDGLMIFTPRLSGIDT</sequence>
<dbReference type="SUPFAM" id="SSF50993">
    <property type="entry name" value="Peptidase/esterase 'gauge' domain"/>
    <property type="match status" value="1"/>
</dbReference>
<dbReference type="Gene3D" id="2.130.10.120">
    <property type="entry name" value="Prolyl oligopeptidase, N-terminal domain"/>
    <property type="match status" value="1"/>
</dbReference>
<dbReference type="GO" id="GO:0004252">
    <property type="term" value="F:serine-type endopeptidase activity"/>
    <property type="evidence" value="ECO:0007669"/>
    <property type="project" value="InterPro"/>
</dbReference>
<comment type="similarity">
    <text evidence="1">Belongs to the peptidase S9A family.</text>
</comment>
<dbReference type="AlphaFoldDB" id="A0AA88U3K3"/>
<evidence type="ECO:0000256" key="1">
    <source>
        <dbReference type="ARBA" id="ARBA00005228"/>
    </source>
</evidence>
<organism evidence="3 4">
    <name type="scientific">Escallonia rubra</name>
    <dbReference type="NCBI Taxonomy" id="112253"/>
    <lineage>
        <taxon>Eukaryota</taxon>
        <taxon>Viridiplantae</taxon>
        <taxon>Streptophyta</taxon>
        <taxon>Embryophyta</taxon>
        <taxon>Tracheophyta</taxon>
        <taxon>Spermatophyta</taxon>
        <taxon>Magnoliopsida</taxon>
        <taxon>eudicotyledons</taxon>
        <taxon>Gunneridae</taxon>
        <taxon>Pentapetalae</taxon>
        <taxon>asterids</taxon>
        <taxon>campanulids</taxon>
        <taxon>Escalloniales</taxon>
        <taxon>Escalloniaceae</taxon>
        <taxon>Escallonia</taxon>
    </lineage>
</organism>
<evidence type="ECO:0000313" key="4">
    <source>
        <dbReference type="Proteomes" id="UP001187471"/>
    </source>
</evidence>
<dbReference type="PANTHER" id="PTHR11757">
    <property type="entry name" value="PROTEASE FAMILY S9A OLIGOPEPTIDASE"/>
    <property type="match status" value="1"/>
</dbReference>
<feature type="domain" description="Peptidase S9A N-terminal" evidence="2">
    <location>
        <begin position="4"/>
        <end position="77"/>
    </location>
</feature>
<accession>A0AA88U3K3</accession>
<dbReference type="InterPro" id="IPR051543">
    <property type="entry name" value="Serine_Peptidase_S9A"/>
</dbReference>
<keyword evidence="4" id="KW-1185">Reference proteome</keyword>
<gene>
    <name evidence="3" type="ORF">RJ640_028276</name>
</gene>
<dbReference type="Proteomes" id="UP001187471">
    <property type="component" value="Unassembled WGS sequence"/>
</dbReference>
<evidence type="ECO:0000313" key="3">
    <source>
        <dbReference type="EMBL" id="KAK2970753.1"/>
    </source>
</evidence>
<reference evidence="3" key="1">
    <citation type="submission" date="2022-12" db="EMBL/GenBank/DDBJ databases">
        <title>Draft genome assemblies for two species of Escallonia (Escalloniales).</title>
        <authorList>
            <person name="Chanderbali A."/>
            <person name="Dervinis C."/>
            <person name="Anghel I."/>
            <person name="Soltis D."/>
            <person name="Soltis P."/>
            <person name="Zapata F."/>
        </authorList>
    </citation>
    <scope>NUCLEOTIDE SEQUENCE</scope>
    <source>
        <strain evidence="3">UCBG92.1500</strain>
        <tissue evidence="3">Leaf</tissue>
    </source>
</reference>
<dbReference type="Pfam" id="PF02897">
    <property type="entry name" value="Peptidase_S9_N"/>
    <property type="match status" value="1"/>
</dbReference>
<dbReference type="GO" id="GO:0005829">
    <property type="term" value="C:cytosol"/>
    <property type="evidence" value="ECO:0007669"/>
    <property type="project" value="TreeGrafter"/>
</dbReference>
<dbReference type="EMBL" id="JAVXUO010002656">
    <property type="protein sequence ID" value="KAK2970753.1"/>
    <property type="molecule type" value="Genomic_DNA"/>
</dbReference>
<dbReference type="InterPro" id="IPR023302">
    <property type="entry name" value="Pept_S9A_N"/>
</dbReference>
<name>A0AA88U3K3_9ASTE</name>
<dbReference type="PANTHER" id="PTHR11757:SF19">
    <property type="entry name" value="PROLYL ENDOPEPTIDASE-LIKE"/>
    <property type="match status" value="1"/>
</dbReference>
<protein>
    <recommendedName>
        <fullName evidence="2">Peptidase S9A N-terminal domain-containing protein</fullName>
    </recommendedName>
</protein>
<proteinExistence type="inferred from homology"/>